<dbReference type="EMBL" id="JAUEPP010000004">
    <property type="protein sequence ID" value="KAK3345468.1"/>
    <property type="molecule type" value="Genomic_DNA"/>
</dbReference>
<accession>A0AAE0JGB1</accession>
<evidence type="ECO:0000256" key="2">
    <source>
        <dbReference type="SAM" id="SignalP"/>
    </source>
</evidence>
<feature type="signal peptide" evidence="2">
    <location>
        <begin position="1"/>
        <end position="23"/>
    </location>
</feature>
<keyword evidence="2" id="KW-0732">Signal</keyword>
<dbReference type="RefSeq" id="XP_062682081.1">
    <property type="nucleotide sequence ID" value="XM_062829123.1"/>
</dbReference>
<dbReference type="Proteomes" id="UP001278500">
    <property type="component" value="Unassembled WGS sequence"/>
</dbReference>
<evidence type="ECO:0000313" key="4">
    <source>
        <dbReference type="Proteomes" id="UP001278500"/>
    </source>
</evidence>
<dbReference type="GeneID" id="87866277"/>
<organism evidence="3 4">
    <name type="scientific">Neurospora tetraspora</name>
    <dbReference type="NCBI Taxonomy" id="94610"/>
    <lineage>
        <taxon>Eukaryota</taxon>
        <taxon>Fungi</taxon>
        <taxon>Dikarya</taxon>
        <taxon>Ascomycota</taxon>
        <taxon>Pezizomycotina</taxon>
        <taxon>Sordariomycetes</taxon>
        <taxon>Sordariomycetidae</taxon>
        <taxon>Sordariales</taxon>
        <taxon>Sordariaceae</taxon>
        <taxon>Neurospora</taxon>
    </lineage>
</organism>
<protein>
    <recommendedName>
        <fullName evidence="5">Secreted protein</fullName>
    </recommendedName>
</protein>
<evidence type="ECO:0000256" key="1">
    <source>
        <dbReference type="SAM" id="MobiDB-lite"/>
    </source>
</evidence>
<sequence>MASWPFFCTRLVVPLFLVSPLACSCCAGTREAVFLTGVFSTTGDGGRRISGRNNGRRNDVQDPSRQGMRFRPVRPSPCRRGGHQPDAGIPDRQFARPSLLWPLPEQLRRRHINQEIRSSMLFMA</sequence>
<dbReference type="AlphaFoldDB" id="A0AAE0JGB1"/>
<evidence type="ECO:0000313" key="3">
    <source>
        <dbReference type="EMBL" id="KAK3345468.1"/>
    </source>
</evidence>
<proteinExistence type="predicted"/>
<reference evidence="3" key="1">
    <citation type="journal article" date="2023" name="Mol. Phylogenet. Evol.">
        <title>Genome-scale phylogeny and comparative genomics of the fungal order Sordariales.</title>
        <authorList>
            <person name="Hensen N."/>
            <person name="Bonometti L."/>
            <person name="Westerberg I."/>
            <person name="Brannstrom I.O."/>
            <person name="Guillou S."/>
            <person name="Cros-Aarteil S."/>
            <person name="Calhoun S."/>
            <person name="Haridas S."/>
            <person name="Kuo A."/>
            <person name="Mondo S."/>
            <person name="Pangilinan J."/>
            <person name="Riley R."/>
            <person name="LaButti K."/>
            <person name="Andreopoulos B."/>
            <person name="Lipzen A."/>
            <person name="Chen C."/>
            <person name="Yan M."/>
            <person name="Daum C."/>
            <person name="Ng V."/>
            <person name="Clum A."/>
            <person name="Steindorff A."/>
            <person name="Ohm R.A."/>
            <person name="Martin F."/>
            <person name="Silar P."/>
            <person name="Natvig D.O."/>
            <person name="Lalanne C."/>
            <person name="Gautier V."/>
            <person name="Ament-Velasquez S.L."/>
            <person name="Kruys A."/>
            <person name="Hutchinson M.I."/>
            <person name="Powell A.J."/>
            <person name="Barry K."/>
            <person name="Miller A.N."/>
            <person name="Grigoriev I.V."/>
            <person name="Debuchy R."/>
            <person name="Gladieux P."/>
            <person name="Hiltunen Thoren M."/>
            <person name="Johannesson H."/>
        </authorList>
    </citation>
    <scope>NUCLEOTIDE SEQUENCE</scope>
    <source>
        <strain evidence="3">CBS 560.94</strain>
    </source>
</reference>
<evidence type="ECO:0008006" key="5">
    <source>
        <dbReference type="Google" id="ProtNLM"/>
    </source>
</evidence>
<reference evidence="3" key="2">
    <citation type="submission" date="2023-06" db="EMBL/GenBank/DDBJ databases">
        <authorList>
            <consortium name="Lawrence Berkeley National Laboratory"/>
            <person name="Haridas S."/>
            <person name="Hensen N."/>
            <person name="Bonometti L."/>
            <person name="Westerberg I."/>
            <person name="Brannstrom I.O."/>
            <person name="Guillou S."/>
            <person name="Cros-Aarteil S."/>
            <person name="Calhoun S."/>
            <person name="Kuo A."/>
            <person name="Mondo S."/>
            <person name="Pangilinan J."/>
            <person name="Riley R."/>
            <person name="Labutti K."/>
            <person name="Andreopoulos B."/>
            <person name="Lipzen A."/>
            <person name="Chen C."/>
            <person name="Yanf M."/>
            <person name="Daum C."/>
            <person name="Ng V."/>
            <person name="Clum A."/>
            <person name="Steindorff A."/>
            <person name="Ohm R."/>
            <person name="Martin F."/>
            <person name="Silar P."/>
            <person name="Natvig D."/>
            <person name="Lalanne C."/>
            <person name="Gautier V."/>
            <person name="Ament-Velasquez S.L."/>
            <person name="Kruys A."/>
            <person name="Hutchinson M.I."/>
            <person name="Powell A.J."/>
            <person name="Barry K."/>
            <person name="Miller A.N."/>
            <person name="Grigoriev I.V."/>
            <person name="Debuchy R."/>
            <person name="Gladieux P."/>
            <person name="Thoren M.H."/>
            <person name="Johannesson H."/>
        </authorList>
    </citation>
    <scope>NUCLEOTIDE SEQUENCE</scope>
    <source>
        <strain evidence="3">CBS 560.94</strain>
    </source>
</reference>
<keyword evidence="4" id="KW-1185">Reference proteome</keyword>
<feature type="region of interest" description="Disordered" evidence="1">
    <location>
        <begin position="44"/>
        <end position="92"/>
    </location>
</feature>
<gene>
    <name evidence="3" type="ORF">B0H65DRAFT_539750</name>
</gene>
<comment type="caution">
    <text evidence="3">The sequence shown here is derived from an EMBL/GenBank/DDBJ whole genome shotgun (WGS) entry which is preliminary data.</text>
</comment>
<feature type="chain" id="PRO_5042254392" description="Secreted protein" evidence="2">
    <location>
        <begin position="24"/>
        <end position="124"/>
    </location>
</feature>
<name>A0AAE0JGB1_9PEZI</name>